<dbReference type="InterPro" id="IPR019336">
    <property type="entry name" value="GPR180/TMEM145_TM"/>
</dbReference>
<feature type="transmembrane region" description="Helical" evidence="2">
    <location>
        <begin position="231"/>
        <end position="251"/>
    </location>
</feature>
<comment type="caution">
    <text evidence="5">The sequence shown here is derived from an EMBL/GenBank/DDBJ whole genome shotgun (WGS) entry which is preliminary data.</text>
</comment>
<dbReference type="PANTHER" id="PTHR23252">
    <property type="entry name" value="INTIMAL THICKNESS RECEPTOR-RELATED"/>
    <property type="match status" value="1"/>
</dbReference>
<dbReference type="InterPro" id="IPR047831">
    <property type="entry name" value="GPR180/TMEM145"/>
</dbReference>
<proteinExistence type="predicted"/>
<keyword evidence="2" id="KW-0472">Membrane</keyword>
<dbReference type="GO" id="GO:0007186">
    <property type="term" value="P:G protein-coupled receptor signaling pathway"/>
    <property type="evidence" value="ECO:0007669"/>
    <property type="project" value="InterPro"/>
</dbReference>
<evidence type="ECO:0000256" key="2">
    <source>
        <dbReference type="SAM" id="Phobius"/>
    </source>
</evidence>
<keyword evidence="6" id="KW-1185">Reference proteome</keyword>
<gene>
    <name evidence="5" type="primary">NCL1_31291</name>
    <name evidence="5" type="ORF">TNCT_124471</name>
</gene>
<dbReference type="Proteomes" id="UP000887116">
    <property type="component" value="Unassembled WGS sequence"/>
</dbReference>
<dbReference type="EMBL" id="BMAO01029964">
    <property type="protein sequence ID" value="GFQ64781.1"/>
    <property type="molecule type" value="Genomic_DNA"/>
</dbReference>
<evidence type="ECO:0000256" key="1">
    <source>
        <dbReference type="SAM" id="MobiDB-lite"/>
    </source>
</evidence>
<dbReference type="Pfam" id="PF10192">
    <property type="entry name" value="GPR180-TMEM145_TM"/>
    <property type="match status" value="1"/>
</dbReference>
<feature type="transmembrane region" description="Helical" evidence="2">
    <location>
        <begin position="325"/>
        <end position="345"/>
    </location>
</feature>
<feature type="signal peptide" evidence="3">
    <location>
        <begin position="1"/>
        <end position="25"/>
    </location>
</feature>
<feature type="transmembrane region" description="Helical" evidence="2">
    <location>
        <begin position="433"/>
        <end position="454"/>
    </location>
</feature>
<dbReference type="GO" id="GO:0019236">
    <property type="term" value="P:response to pheromone"/>
    <property type="evidence" value="ECO:0007669"/>
    <property type="project" value="InterPro"/>
</dbReference>
<evidence type="ECO:0000313" key="5">
    <source>
        <dbReference type="EMBL" id="GFQ64781.1"/>
    </source>
</evidence>
<evidence type="ECO:0000259" key="4">
    <source>
        <dbReference type="Pfam" id="PF10192"/>
    </source>
</evidence>
<feature type="region of interest" description="Disordered" evidence="1">
    <location>
        <begin position="468"/>
        <end position="490"/>
    </location>
</feature>
<evidence type="ECO:0000313" key="6">
    <source>
        <dbReference type="Proteomes" id="UP000887116"/>
    </source>
</evidence>
<dbReference type="PANTHER" id="PTHR23252:SF43">
    <property type="entry name" value="INTIMAL THICKNESS RELATED RECEPTOR IRP DOMAIN-CONTAINING PROTEIN"/>
    <property type="match status" value="1"/>
</dbReference>
<protein>
    <submittedName>
        <fullName evidence="5">Transmembrane protein</fullName>
    </submittedName>
</protein>
<keyword evidence="2" id="KW-1133">Transmembrane helix</keyword>
<sequence>MNVKMMLKNLLHFIFLYCIFHTSNGLHLTGRWNTGGFFKFLSKFGFQKTDSYDHINTLGFIYGNITSPGYVIGAKHKATFVVVDRQYFLDYYRQRNKYESNKDEACAAMFQKIDTVAYDRNCNENGTEDFLRSIPCPVGELCEDEDAPERVVNGHQFTYAVLDNTQARFWYISLVACYRNGTGDNCTWRDSSKENLDIDYDIWLANGNPYGPHRNPFEFQLSFDQQGTVEMYLVLLGLYLILVPLQVYAAIHQHHHVTRLYTASLALQLQFVFSSVVHMVKFAIDGVGIEVLCIVGDVLHLLAQSLFMLLLLLLAKGWAITRTELTWKPVLFCVWLLYTCVGVLLYVWNMTEVDVIDDIDEYQTFPGWIILIFRLAIMVWFLYELRSTMLDENDRAKLRFYVHFGAGILVWFVYLPVVALIALQISALWRAKLLLGITSSADFLAYAIMAHLLWPTRSEQYFQLASESDPGEELEEFNEAPHNVPRPQKV</sequence>
<reference evidence="5" key="1">
    <citation type="submission" date="2020-07" db="EMBL/GenBank/DDBJ databases">
        <title>Multicomponent nature underlies the extraordinary mechanical properties of spider dragline silk.</title>
        <authorList>
            <person name="Kono N."/>
            <person name="Nakamura H."/>
            <person name="Mori M."/>
            <person name="Yoshida Y."/>
            <person name="Ohtoshi R."/>
            <person name="Malay A.D."/>
            <person name="Moran D.A.P."/>
            <person name="Tomita M."/>
            <person name="Numata K."/>
            <person name="Arakawa K."/>
        </authorList>
    </citation>
    <scope>NUCLEOTIDE SEQUENCE</scope>
</reference>
<feature type="transmembrane region" description="Helical" evidence="2">
    <location>
        <begin position="404"/>
        <end position="427"/>
    </location>
</feature>
<name>A0A8X6EYV7_TRICU</name>
<dbReference type="AlphaFoldDB" id="A0A8X6EYV7"/>
<keyword evidence="2 5" id="KW-0812">Transmembrane</keyword>
<feature type="compositionally biased region" description="Acidic residues" evidence="1">
    <location>
        <begin position="469"/>
        <end position="478"/>
    </location>
</feature>
<evidence type="ECO:0000256" key="3">
    <source>
        <dbReference type="SAM" id="SignalP"/>
    </source>
</evidence>
<feature type="domain" description="GPR180/TMEM145 transmembrane" evidence="4">
    <location>
        <begin position="231"/>
        <end position="449"/>
    </location>
</feature>
<organism evidence="5 6">
    <name type="scientific">Trichonephila clavata</name>
    <name type="common">Joro spider</name>
    <name type="synonym">Nephila clavata</name>
    <dbReference type="NCBI Taxonomy" id="2740835"/>
    <lineage>
        <taxon>Eukaryota</taxon>
        <taxon>Metazoa</taxon>
        <taxon>Ecdysozoa</taxon>
        <taxon>Arthropoda</taxon>
        <taxon>Chelicerata</taxon>
        <taxon>Arachnida</taxon>
        <taxon>Araneae</taxon>
        <taxon>Araneomorphae</taxon>
        <taxon>Entelegynae</taxon>
        <taxon>Araneoidea</taxon>
        <taxon>Nephilidae</taxon>
        <taxon>Trichonephila</taxon>
    </lineage>
</organism>
<keyword evidence="3" id="KW-0732">Signal</keyword>
<accession>A0A8X6EYV7</accession>
<dbReference type="OrthoDB" id="45670at2759"/>
<feature type="transmembrane region" description="Helical" evidence="2">
    <location>
        <begin position="365"/>
        <end position="383"/>
    </location>
</feature>
<feature type="transmembrane region" description="Helical" evidence="2">
    <location>
        <begin position="289"/>
        <end position="313"/>
    </location>
</feature>
<feature type="chain" id="PRO_5036474747" evidence="3">
    <location>
        <begin position="26"/>
        <end position="490"/>
    </location>
</feature>